<feature type="non-terminal residue" evidence="4">
    <location>
        <position position="284"/>
    </location>
</feature>
<evidence type="ECO:0000313" key="5">
    <source>
        <dbReference type="Proteomes" id="UP000546235"/>
    </source>
</evidence>
<feature type="non-terminal residue" evidence="4">
    <location>
        <position position="1"/>
    </location>
</feature>
<dbReference type="InterPro" id="IPR035992">
    <property type="entry name" value="Ricin_B-like_lectins"/>
</dbReference>
<dbReference type="InterPro" id="IPR052678">
    <property type="entry name" value="OST-beta_subunit"/>
</dbReference>
<feature type="compositionally biased region" description="Basic and acidic residues" evidence="1">
    <location>
        <begin position="251"/>
        <end position="260"/>
    </location>
</feature>
<dbReference type="Pfam" id="PF15048">
    <property type="entry name" value="OSTbeta"/>
    <property type="match status" value="1"/>
</dbReference>
<feature type="signal peptide" evidence="3">
    <location>
        <begin position="1"/>
        <end position="17"/>
    </location>
</feature>
<dbReference type="Proteomes" id="UP000546235">
    <property type="component" value="Unassembled WGS sequence"/>
</dbReference>
<keyword evidence="2" id="KW-1133">Transmembrane helix</keyword>
<dbReference type="GO" id="GO:0022857">
    <property type="term" value="F:transmembrane transporter activity"/>
    <property type="evidence" value="ECO:0007669"/>
    <property type="project" value="InterPro"/>
</dbReference>
<comment type="caution">
    <text evidence="4">The sequence shown here is derived from an EMBL/GenBank/DDBJ whole genome shotgun (WGS) entry which is preliminary data.</text>
</comment>
<keyword evidence="3" id="KW-0732">Signal</keyword>
<keyword evidence="2" id="KW-0472">Membrane</keyword>
<dbReference type="PROSITE" id="PS50231">
    <property type="entry name" value="RICIN_B_LECTIN"/>
    <property type="match status" value="1"/>
</dbReference>
<evidence type="ECO:0000313" key="4">
    <source>
        <dbReference type="EMBL" id="NWX02661.1"/>
    </source>
</evidence>
<dbReference type="GO" id="GO:0005886">
    <property type="term" value="C:plasma membrane"/>
    <property type="evidence" value="ECO:0007669"/>
    <property type="project" value="InterPro"/>
</dbReference>
<sequence length="284" mass="31852">MKFFWIIPFFLLQDTEAFLMKNAKVKLCLQASPMNESLSLEDCNPESDFQDWSWQGDSLMNHGTRSCLAVLGADRVQTNLCSGTGYTSWDCSDSLLSPLGSSQGYLVANRKGVALGNMRSLKAQWQDAANRSVCEGKAEHDRYFFAALASTHVYDHIAGNVTLVLGIDQEELEQLLWFFRTEDPSAWNYSILALSFVAMILGLLLLVINIVRNRKRKIHKYKEAVQGAQQAELKAKQALMPVQEYSPAEPQKPEPPDQKSGDVMVQWKDGTITSLYTETSEDAI</sequence>
<evidence type="ECO:0000256" key="3">
    <source>
        <dbReference type="SAM" id="SignalP"/>
    </source>
</evidence>
<keyword evidence="5" id="KW-1185">Reference proteome</keyword>
<feature type="region of interest" description="Disordered" evidence="1">
    <location>
        <begin position="244"/>
        <end position="263"/>
    </location>
</feature>
<dbReference type="GO" id="GO:0046982">
    <property type="term" value="F:protein heterodimerization activity"/>
    <property type="evidence" value="ECO:0007669"/>
    <property type="project" value="InterPro"/>
</dbReference>
<dbReference type="GO" id="GO:0015721">
    <property type="term" value="P:bile acid and bile salt transport"/>
    <property type="evidence" value="ECO:0007669"/>
    <property type="project" value="InterPro"/>
</dbReference>
<evidence type="ECO:0000256" key="2">
    <source>
        <dbReference type="SAM" id="Phobius"/>
    </source>
</evidence>
<gene>
    <name evidence="4" type="primary">Slc51b</name>
    <name evidence="4" type="ORF">CALNIC_R09114</name>
</gene>
<dbReference type="CDD" id="cd23385">
    <property type="entry name" value="beta-trefoil_Ricin_MRC-like"/>
    <property type="match status" value="1"/>
</dbReference>
<dbReference type="PANTHER" id="PTHR36129:SF3">
    <property type="match status" value="1"/>
</dbReference>
<evidence type="ECO:0000256" key="1">
    <source>
        <dbReference type="SAM" id="MobiDB-lite"/>
    </source>
</evidence>
<dbReference type="InterPro" id="IPR029387">
    <property type="entry name" value="OSTbeta"/>
</dbReference>
<organism evidence="4 5">
    <name type="scientific">Caloenas nicobarica</name>
    <name type="common">Nicobar pigeon</name>
    <dbReference type="NCBI Taxonomy" id="187106"/>
    <lineage>
        <taxon>Eukaryota</taxon>
        <taxon>Metazoa</taxon>
        <taxon>Chordata</taxon>
        <taxon>Craniata</taxon>
        <taxon>Vertebrata</taxon>
        <taxon>Euteleostomi</taxon>
        <taxon>Archelosauria</taxon>
        <taxon>Archosauria</taxon>
        <taxon>Dinosauria</taxon>
        <taxon>Saurischia</taxon>
        <taxon>Theropoda</taxon>
        <taxon>Coelurosauria</taxon>
        <taxon>Aves</taxon>
        <taxon>Neognathae</taxon>
        <taxon>Neoaves</taxon>
        <taxon>Columbimorphae</taxon>
        <taxon>Columbiformes</taxon>
        <taxon>Columbidae</taxon>
        <taxon>Caloenas</taxon>
    </lineage>
</organism>
<reference evidence="4 5" key="1">
    <citation type="submission" date="2019-09" db="EMBL/GenBank/DDBJ databases">
        <title>Bird 10,000 Genomes (B10K) Project - Family phase.</title>
        <authorList>
            <person name="Zhang G."/>
        </authorList>
    </citation>
    <scope>NUCLEOTIDE SEQUENCE [LARGE SCALE GENOMIC DNA]</scope>
    <source>
        <strain evidence="4">OUT-0007</strain>
        <tissue evidence="4">Blood</tissue>
    </source>
</reference>
<dbReference type="EMBL" id="VZSB01001380">
    <property type="protein sequence ID" value="NWX02661.1"/>
    <property type="molecule type" value="Genomic_DNA"/>
</dbReference>
<name>A0A7K6SWE8_CALNI</name>
<keyword evidence="2" id="KW-0812">Transmembrane</keyword>
<feature type="chain" id="PRO_5029534418" evidence="3">
    <location>
        <begin position="18"/>
        <end position="284"/>
    </location>
</feature>
<dbReference type="AlphaFoldDB" id="A0A7K6SWE8"/>
<dbReference type="Gene3D" id="2.80.10.50">
    <property type="match status" value="1"/>
</dbReference>
<proteinExistence type="predicted"/>
<feature type="transmembrane region" description="Helical" evidence="2">
    <location>
        <begin position="186"/>
        <end position="211"/>
    </location>
</feature>
<dbReference type="PANTHER" id="PTHR36129">
    <property type="entry name" value="ORGANIC SOLUTE TRANSPORTER SUBUNIT BETA-RELATED"/>
    <property type="match status" value="1"/>
</dbReference>
<dbReference type="SUPFAM" id="SSF50370">
    <property type="entry name" value="Ricin B-like lectins"/>
    <property type="match status" value="1"/>
</dbReference>
<accession>A0A7K6SWE8</accession>
<protein>
    <submittedName>
        <fullName evidence="4">OSTB protein</fullName>
    </submittedName>
</protein>